<evidence type="ECO:0000313" key="6">
    <source>
        <dbReference type="Proteomes" id="UP001589798"/>
    </source>
</evidence>
<dbReference type="PANTHER" id="PTHR40392:SF1">
    <property type="entry name" value="2-PHOSPHO-L-LACTATE GUANYLYLTRANSFERASE"/>
    <property type="match status" value="1"/>
</dbReference>
<keyword evidence="1 5" id="KW-0808">Transferase</keyword>
<dbReference type="SUPFAM" id="SSF53448">
    <property type="entry name" value="Nucleotide-diphospho-sugar transferases"/>
    <property type="match status" value="1"/>
</dbReference>
<dbReference type="GO" id="GO:0043814">
    <property type="term" value="F:phospholactate guanylyltransferase activity"/>
    <property type="evidence" value="ECO:0007669"/>
    <property type="project" value="UniProtKB-EC"/>
</dbReference>
<evidence type="ECO:0000256" key="1">
    <source>
        <dbReference type="ARBA" id="ARBA00022679"/>
    </source>
</evidence>
<evidence type="ECO:0000313" key="5">
    <source>
        <dbReference type="EMBL" id="MFC0204919.1"/>
    </source>
</evidence>
<dbReference type="EMBL" id="JBHLWK010000013">
    <property type="protein sequence ID" value="MFC0204919.1"/>
    <property type="molecule type" value="Genomic_DNA"/>
</dbReference>
<dbReference type="InterPro" id="IPR002835">
    <property type="entry name" value="CofC"/>
</dbReference>
<dbReference type="NCBIfam" id="TIGR03552">
    <property type="entry name" value="F420_cofC"/>
    <property type="match status" value="1"/>
</dbReference>
<protein>
    <submittedName>
        <fullName evidence="5">2-phospho-L-lactate guanylyltransferase</fullName>
        <ecNumber evidence="5">2.7.7.68</ecNumber>
    </submittedName>
</protein>
<sequence>MTQRPATWALIPVKARGAGKSRLAAALDPEERARLVDAMLAHVVLAAEGAVSRTLLLGPERGACALERVEDAGGGLNAALDAAFAALCGRSDAPARLVVLAADLPQVSVQDIARLARLPAGTLGIAPDRHGTGTNALSLPLPEAAGFRFHYGVHSAARHREVAESLGLNAVTITGPGLEKDIDEPADLADAQHMFSLVT</sequence>
<keyword evidence="3" id="KW-0547">Nucleotide-binding</keyword>
<dbReference type="InterPro" id="IPR029044">
    <property type="entry name" value="Nucleotide-diphossugar_trans"/>
</dbReference>
<gene>
    <name evidence="5" type="primary">cofC</name>
    <name evidence="5" type="ORF">ACFFJC_11610</name>
</gene>
<dbReference type="RefSeq" id="WP_379487677.1">
    <property type="nucleotide sequence ID" value="NZ_JBHLWK010000013.1"/>
</dbReference>
<accession>A0ABV6CW16</accession>
<evidence type="ECO:0000256" key="3">
    <source>
        <dbReference type="ARBA" id="ARBA00022741"/>
    </source>
</evidence>
<name>A0ABV6CW16_9SPHN</name>
<keyword evidence="6" id="KW-1185">Reference proteome</keyword>
<keyword evidence="2 5" id="KW-0548">Nucleotidyltransferase</keyword>
<dbReference type="PANTHER" id="PTHR40392">
    <property type="entry name" value="2-PHOSPHO-L-LACTATE GUANYLYLTRANSFERASE"/>
    <property type="match status" value="1"/>
</dbReference>
<proteinExistence type="predicted"/>
<keyword evidence="4" id="KW-0342">GTP-binding</keyword>
<organism evidence="5 6">
    <name type="scientific">Novosphingobium soli</name>
    <dbReference type="NCBI Taxonomy" id="574956"/>
    <lineage>
        <taxon>Bacteria</taxon>
        <taxon>Pseudomonadati</taxon>
        <taxon>Pseudomonadota</taxon>
        <taxon>Alphaproteobacteria</taxon>
        <taxon>Sphingomonadales</taxon>
        <taxon>Sphingomonadaceae</taxon>
        <taxon>Novosphingobium</taxon>
    </lineage>
</organism>
<reference evidence="5 6" key="1">
    <citation type="submission" date="2024-09" db="EMBL/GenBank/DDBJ databases">
        <authorList>
            <person name="Sun Q."/>
            <person name="Mori K."/>
        </authorList>
    </citation>
    <scope>NUCLEOTIDE SEQUENCE [LARGE SCALE GENOMIC DNA]</scope>
    <source>
        <strain evidence="5 6">CCM 7706</strain>
    </source>
</reference>
<dbReference type="EC" id="2.7.7.68" evidence="5"/>
<comment type="caution">
    <text evidence="5">The sequence shown here is derived from an EMBL/GenBank/DDBJ whole genome shotgun (WGS) entry which is preliminary data.</text>
</comment>
<dbReference type="Proteomes" id="UP001589798">
    <property type="component" value="Unassembled WGS sequence"/>
</dbReference>
<dbReference type="Gene3D" id="3.90.550.10">
    <property type="entry name" value="Spore Coat Polysaccharide Biosynthesis Protein SpsA, Chain A"/>
    <property type="match status" value="1"/>
</dbReference>
<evidence type="ECO:0000256" key="4">
    <source>
        <dbReference type="ARBA" id="ARBA00023134"/>
    </source>
</evidence>
<evidence type="ECO:0000256" key="2">
    <source>
        <dbReference type="ARBA" id="ARBA00022695"/>
    </source>
</evidence>
<dbReference type="Pfam" id="PF01983">
    <property type="entry name" value="CofC"/>
    <property type="match status" value="1"/>
</dbReference>